<dbReference type="AlphaFoldDB" id="A0A1H5RFH9"/>
<keyword evidence="3" id="KW-0472">Membrane</keyword>
<dbReference type="InterPro" id="IPR002645">
    <property type="entry name" value="STAS_dom"/>
</dbReference>
<dbReference type="PANTHER" id="PTHR33495">
    <property type="entry name" value="ANTI-SIGMA FACTOR ANTAGONIST TM_1081-RELATED-RELATED"/>
    <property type="match status" value="1"/>
</dbReference>
<dbReference type="Proteomes" id="UP000198878">
    <property type="component" value="Unassembled WGS sequence"/>
</dbReference>
<dbReference type="Gene3D" id="3.30.750.24">
    <property type="entry name" value="STAS domain"/>
    <property type="match status" value="1"/>
</dbReference>
<comment type="similarity">
    <text evidence="1 2">Belongs to the anti-sigma-factor antagonist family.</text>
</comment>
<dbReference type="NCBIfam" id="TIGR00377">
    <property type="entry name" value="ant_ant_sig"/>
    <property type="match status" value="1"/>
</dbReference>
<dbReference type="InterPro" id="IPR003658">
    <property type="entry name" value="Anti-sigma_ant"/>
</dbReference>
<dbReference type="SUPFAM" id="SSF52091">
    <property type="entry name" value="SpoIIaa-like"/>
    <property type="match status" value="1"/>
</dbReference>
<dbReference type="Pfam" id="PF01740">
    <property type="entry name" value="STAS"/>
    <property type="match status" value="1"/>
</dbReference>
<feature type="transmembrane region" description="Helical" evidence="3">
    <location>
        <begin position="56"/>
        <end position="77"/>
    </location>
</feature>
<evidence type="ECO:0000256" key="3">
    <source>
        <dbReference type="SAM" id="Phobius"/>
    </source>
</evidence>
<evidence type="ECO:0000313" key="5">
    <source>
        <dbReference type="EMBL" id="SEF37156.1"/>
    </source>
</evidence>
<organism evidence="5 6">
    <name type="scientific">Amycolatopsis pretoriensis</name>
    <dbReference type="NCBI Taxonomy" id="218821"/>
    <lineage>
        <taxon>Bacteria</taxon>
        <taxon>Bacillati</taxon>
        <taxon>Actinomycetota</taxon>
        <taxon>Actinomycetes</taxon>
        <taxon>Pseudonocardiales</taxon>
        <taxon>Pseudonocardiaceae</taxon>
        <taxon>Amycolatopsis</taxon>
    </lineage>
</organism>
<evidence type="ECO:0000256" key="2">
    <source>
        <dbReference type="RuleBase" id="RU003749"/>
    </source>
</evidence>
<name>A0A1H5RFH9_9PSEU</name>
<proteinExistence type="inferred from homology"/>
<keyword evidence="6" id="KW-1185">Reference proteome</keyword>
<evidence type="ECO:0000256" key="1">
    <source>
        <dbReference type="ARBA" id="ARBA00009013"/>
    </source>
</evidence>
<dbReference type="PROSITE" id="PS50801">
    <property type="entry name" value="STAS"/>
    <property type="match status" value="1"/>
</dbReference>
<accession>A0A1H5RFH9</accession>
<evidence type="ECO:0000259" key="4">
    <source>
        <dbReference type="PROSITE" id="PS50801"/>
    </source>
</evidence>
<sequence>MADGNPVRPQDLLRVTVLRPADLAGSTVLEVSGEVDLHSASVLDDAISGALADDPALLIIDLTAVTFLASIGITALINARRTASFGTSVRVVTPDRSVVARALELTGLREVLAVVPLRADAFSR</sequence>
<dbReference type="PANTHER" id="PTHR33495:SF2">
    <property type="entry name" value="ANTI-SIGMA FACTOR ANTAGONIST TM_1081-RELATED"/>
    <property type="match status" value="1"/>
</dbReference>
<dbReference type="CDD" id="cd07043">
    <property type="entry name" value="STAS_anti-anti-sigma_factors"/>
    <property type="match status" value="1"/>
</dbReference>
<dbReference type="STRING" id="218821.SAMN05421837_112269"/>
<dbReference type="InterPro" id="IPR036513">
    <property type="entry name" value="STAS_dom_sf"/>
</dbReference>
<dbReference type="OrthoDB" id="3576811at2"/>
<dbReference type="GO" id="GO:0043856">
    <property type="term" value="F:anti-sigma factor antagonist activity"/>
    <property type="evidence" value="ECO:0007669"/>
    <property type="project" value="InterPro"/>
</dbReference>
<feature type="domain" description="STAS" evidence="4">
    <location>
        <begin position="25"/>
        <end position="124"/>
    </location>
</feature>
<protein>
    <recommendedName>
        <fullName evidence="2">Anti-sigma factor antagonist</fullName>
    </recommendedName>
</protein>
<dbReference type="EMBL" id="FNUJ01000012">
    <property type="protein sequence ID" value="SEF37156.1"/>
    <property type="molecule type" value="Genomic_DNA"/>
</dbReference>
<keyword evidence="3" id="KW-1133">Transmembrane helix</keyword>
<evidence type="ECO:0000313" key="6">
    <source>
        <dbReference type="Proteomes" id="UP000198878"/>
    </source>
</evidence>
<reference evidence="6" key="1">
    <citation type="submission" date="2016-10" db="EMBL/GenBank/DDBJ databases">
        <authorList>
            <person name="Varghese N."/>
            <person name="Submissions S."/>
        </authorList>
    </citation>
    <scope>NUCLEOTIDE SEQUENCE [LARGE SCALE GENOMIC DNA]</scope>
    <source>
        <strain evidence="6">DSM 44654</strain>
    </source>
</reference>
<gene>
    <name evidence="5" type="ORF">SAMN05421837_112269</name>
</gene>
<keyword evidence="3" id="KW-0812">Transmembrane</keyword>
<dbReference type="RefSeq" id="WP_086676680.1">
    <property type="nucleotide sequence ID" value="NZ_FNUJ01000012.1"/>
</dbReference>